<dbReference type="Pfam" id="PF07690">
    <property type="entry name" value="MFS_1"/>
    <property type="match status" value="1"/>
</dbReference>
<feature type="transmembrane region" description="Helical" evidence="5">
    <location>
        <begin position="66"/>
        <end position="90"/>
    </location>
</feature>
<feature type="transmembrane region" description="Helical" evidence="5">
    <location>
        <begin position="425"/>
        <end position="449"/>
    </location>
</feature>
<reference evidence="7 8" key="1">
    <citation type="submission" date="2019-12" db="EMBL/GenBank/DDBJ databases">
        <title>Genomic-based taxomic classification of the family Erythrobacteraceae.</title>
        <authorList>
            <person name="Xu L."/>
        </authorList>
    </citation>
    <scope>NUCLEOTIDE SEQUENCE [LARGE SCALE GENOMIC DNA]</scope>
    <source>
        <strain evidence="7 8">LMG 29518</strain>
    </source>
</reference>
<comment type="caution">
    <text evidence="7">The sequence shown here is derived from an EMBL/GenBank/DDBJ whole genome shotgun (WGS) entry which is preliminary data.</text>
</comment>
<evidence type="ECO:0000313" key="8">
    <source>
        <dbReference type="Proteomes" id="UP000438476"/>
    </source>
</evidence>
<dbReference type="RefSeq" id="WP_160735475.1">
    <property type="nucleotide sequence ID" value="NZ_WTYT01000002.1"/>
</dbReference>
<dbReference type="InterPro" id="IPR020846">
    <property type="entry name" value="MFS_dom"/>
</dbReference>
<name>A0A6I4T473_9SPHN</name>
<evidence type="ECO:0000313" key="7">
    <source>
        <dbReference type="EMBL" id="MXO65032.1"/>
    </source>
</evidence>
<dbReference type="GO" id="GO:0046943">
    <property type="term" value="F:carboxylic acid transmembrane transporter activity"/>
    <property type="evidence" value="ECO:0007669"/>
    <property type="project" value="TreeGrafter"/>
</dbReference>
<dbReference type="Proteomes" id="UP000438476">
    <property type="component" value="Unassembled WGS sequence"/>
</dbReference>
<feature type="transmembrane region" description="Helical" evidence="5">
    <location>
        <begin position="268"/>
        <end position="288"/>
    </location>
</feature>
<dbReference type="AlphaFoldDB" id="A0A6I4T473"/>
<dbReference type="PANTHER" id="PTHR23508">
    <property type="entry name" value="CARBOXYLIC ACID TRANSPORTER PROTEIN HOMOLOG"/>
    <property type="match status" value="1"/>
</dbReference>
<evidence type="ECO:0000259" key="6">
    <source>
        <dbReference type="PROSITE" id="PS50850"/>
    </source>
</evidence>
<dbReference type="GO" id="GO:0005886">
    <property type="term" value="C:plasma membrane"/>
    <property type="evidence" value="ECO:0007669"/>
    <property type="project" value="TreeGrafter"/>
</dbReference>
<proteinExistence type="predicted"/>
<feature type="transmembrane region" description="Helical" evidence="5">
    <location>
        <begin position="308"/>
        <end position="329"/>
    </location>
</feature>
<feature type="transmembrane region" description="Helical" evidence="5">
    <location>
        <begin position="361"/>
        <end position="386"/>
    </location>
</feature>
<feature type="transmembrane region" description="Helical" evidence="5">
    <location>
        <begin position="398"/>
        <end position="419"/>
    </location>
</feature>
<protein>
    <submittedName>
        <fullName evidence="7">MFS transporter</fullName>
    </submittedName>
</protein>
<gene>
    <name evidence="7" type="ORF">GRI91_04635</name>
</gene>
<keyword evidence="3 5" id="KW-1133">Transmembrane helix</keyword>
<feature type="transmembrane region" description="Helical" evidence="5">
    <location>
        <begin position="97"/>
        <end position="117"/>
    </location>
</feature>
<feature type="transmembrane region" description="Helical" evidence="5">
    <location>
        <begin position="123"/>
        <end position="143"/>
    </location>
</feature>
<evidence type="ECO:0000256" key="5">
    <source>
        <dbReference type="SAM" id="Phobius"/>
    </source>
</evidence>
<comment type="subcellular location">
    <subcellularLocation>
        <location evidence="1">Membrane</location>
        <topology evidence="1">Multi-pass membrane protein</topology>
    </subcellularLocation>
</comment>
<evidence type="ECO:0000256" key="4">
    <source>
        <dbReference type="ARBA" id="ARBA00023136"/>
    </source>
</evidence>
<evidence type="ECO:0000256" key="3">
    <source>
        <dbReference type="ARBA" id="ARBA00022989"/>
    </source>
</evidence>
<organism evidence="7 8">
    <name type="scientific">Altericroceibacterium endophyticum</name>
    <dbReference type="NCBI Taxonomy" id="1808508"/>
    <lineage>
        <taxon>Bacteria</taxon>
        <taxon>Pseudomonadati</taxon>
        <taxon>Pseudomonadota</taxon>
        <taxon>Alphaproteobacteria</taxon>
        <taxon>Sphingomonadales</taxon>
        <taxon>Erythrobacteraceae</taxon>
        <taxon>Altericroceibacterium</taxon>
    </lineage>
</organism>
<evidence type="ECO:0000256" key="2">
    <source>
        <dbReference type="ARBA" id="ARBA00022692"/>
    </source>
</evidence>
<dbReference type="InterPro" id="IPR011701">
    <property type="entry name" value="MFS"/>
</dbReference>
<evidence type="ECO:0000256" key="1">
    <source>
        <dbReference type="ARBA" id="ARBA00004141"/>
    </source>
</evidence>
<dbReference type="Gene3D" id="1.20.1250.20">
    <property type="entry name" value="MFS general substrate transporter like domains"/>
    <property type="match status" value="1"/>
</dbReference>
<feature type="transmembrane region" description="Helical" evidence="5">
    <location>
        <begin position="186"/>
        <end position="206"/>
    </location>
</feature>
<dbReference type="OrthoDB" id="9800416at2"/>
<keyword evidence="4 5" id="KW-0472">Membrane</keyword>
<feature type="transmembrane region" description="Helical" evidence="5">
    <location>
        <begin position="336"/>
        <end position="355"/>
    </location>
</feature>
<dbReference type="InterPro" id="IPR005829">
    <property type="entry name" value="Sugar_transporter_CS"/>
</dbReference>
<dbReference type="PROSITE" id="PS00216">
    <property type="entry name" value="SUGAR_TRANSPORT_1"/>
    <property type="match status" value="1"/>
</dbReference>
<keyword evidence="2 5" id="KW-0812">Transmembrane</keyword>
<feature type="transmembrane region" description="Helical" evidence="5">
    <location>
        <begin position="32"/>
        <end position="54"/>
    </location>
</feature>
<dbReference type="InterPro" id="IPR036259">
    <property type="entry name" value="MFS_trans_sf"/>
</dbReference>
<accession>A0A6I4T473</accession>
<dbReference type="PROSITE" id="PS50850">
    <property type="entry name" value="MFS"/>
    <property type="match status" value="1"/>
</dbReference>
<dbReference type="PANTHER" id="PTHR23508:SF10">
    <property type="entry name" value="CARBOXYLIC ACID TRANSPORTER PROTEIN HOMOLOG"/>
    <property type="match status" value="1"/>
</dbReference>
<dbReference type="EMBL" id="WTYT01000002">
    <property type="protein sequence ID" value="MXO65032.1"/>
    <property type="molecule type" value="Genomic_DNA"/>
</dbReference>
<sequence>MTDFDNARMPSGRFDVAAFLDGLPLTAFHKRLIILSCLVTFFEGLDFLLISYTIPYIRDEMGLADAVIGLVISAGVAGQMVGSLGGSFLADRIGRRPVIAACSFFAAILTFLTGFATSAEMLMVIRFGAGLMIGGLLPVAWALNIEAMPPGRRATAVAVVMFGFSLGASLAGPATNLLAPDYGWEMVYFVAGTATFAVSILLLVFLPESARFLVTRGAGADRIERALRRFVPAFDGAKVQSYVLGDERSDTKNRNIAAVMQELFRGPLAKITPLIWAAYFASSVAIFLKSSLGPVYLEELGMERQVAAWIGSIGGISGAIAGVLLLRFTESKGPKWIALFPALAVPCLLAVGMGLTSGPLFIPIILAGSVLVGGGHAAVISIAGLYYPSAIRSSAGGWASFVAKIGATIAPMIGAMFLASSADVLRAYTLSAVCMVGIVLCVITLAHYARRMPQGRAQISSGEEAAGRSEKGEKALA</sequence>
<feature type="domain" description="Major facilitator superfamily (MFS) profile" evidence="6">
    <location>
        <begin position="32"/>
        <end position="449"/>
    </location>
</feature>
<keyword evidence="8" id="KW-1185">Reference proteome</keyword>
<dbReference type="SUPFAM" id="SSF103473">
    <property type="entry name" value="MFS general substrate transporter"/>
    <property type="match status" value="1"/>
</dbReference>
<feature type="transmembrane region" description="Helical" evidence="5">
    <location>
        <begin position="155"/>
        <end position="174"/>
    </location>
</feature>